<organism evidence="3 4">
    <name type="scientific">Brevibacillus panacihumi W25</name>
    <dbReference type="NCBI Taxonomy" id="1408254"/>
    <lineage>
        <taxon>Bacteria</taxon>
        <taxon>Bacillati</taxon>
        <taxon>Bacillota</taxon>
        <taxon>Bacilli</taxon>
        <taxon>Bacillales</taxon>
        <taxon>Paenibacillaceae</taxon>
        <taxon>Brevibacillus</taxon>
    </lineage>
</organism>
<gene>
    <name evidence="3" type="ORF">T458_15695</name>
</gene>
<proteinExistence type="predicted"/>
<evidence type="ECO:0000313" key="4">
    <source>
        <dbReference type="Proteomes" id="UP000017973"/>
    </source>
</evidence>
<dbReference type="InterPro" id="IPR025012">
    <property type="entry name" value="DUF3898"/>
</dbReference>
<reference evidence="3 4" key="1">
    <citation type="journal article" date="2014" name="Genome Announc.">
        <title>Draft Genome Sequence of Brevibacillus panacihumi Strain W25, a Halotolerant Hydrocarbon-Degrading Bacterium.</title>
        <authorList>
            <person name="Wang X."/>
            <person name="Jin D."/>
            <person name="Zhou L."/>
            <person name="Wu L."/>
            <person name="An W."/>
            <person name="Chen Y."/>
            <person name="Zhao L."/>
        </authorList>
    </citation>
    <scope>NUCLEOTIDE SEQUENCE [LARGE SCALE GENOMIC DNA]</scope>
    <source>
        <strain evidence="3 4">W25</strain>
    </source>
</reference>
<keyword evidence="4" id="KW-1185">Reference proteome</keyword>
<dbReference type="PATRIC" id="fig|1408254.3.peg.3072"/>
<dbReference type="Proteomes" id="UP000017973">
    <property type="component" value="Unassembled WGS sequence"/>
</dbReference>
<dbReference type="HOGENOM" id="CLU_065093_0_0_9"/>
<dbReference type="EMBL" id="AYJU01000017">
    <property type="protein sequence ID" value="EST52418.1"/>
    <property type="molecule type" value="Genomic_DNA"/>
</dbReference>
<comment type="caution">
    <text evidence="3">The sequence shown here is derived from an EMBL/GenBank/DDBJ whole genome shotgun (WGS) entry which is preliminary data.</text>
</comment>
<dbReference type="STRING" id="1408254.T458_15695"/>
<dbReference type="eggNOG" id="ENOG502Z81V">
    <property type="taxonomic scope" value="Bacteria"/>
</dbReference>
<sequence length="379" mass="43818">MMKFHIDWLSFYLIEQPESEDSPKLVRMTRHLNPDEYEKSELRDFLDGEFARIAKRKVEENPRSDGTPTKLGRFVLEPGHPLDSNPNYALLSRLVQADTSAESKEPCQELVQSYLRTSQVRGGVLIIVRTRLELLDERYVFILKCDFEQKTAVITDEKSLIANVQMAINAKNMKSIMYPYMIESGMNDPYHVKIHQFSHARYFEEFLRFIEYPQSVPQLVSEEVISLARQHIAFTYPEETEERLREEEAIELIAASPKRELAEKWEHETVMEAMQIITDRQPEVELKFKLDHMTIRTLLADYGSSLHIAKVNGRYLVLLEGEMLQFERGVSPVEFVKPKELAEIVREIESRGSRTGGGQTIPAVPASEQVGDTDKPPWE</sequence>
<dbReference type="Pfam" id="PF13037">
    <property type="entry name" value="DUF3898"/>
    <property type="match status" value="1"/>
</dbReference>
<dbReference type="Pfam" id="PF13039">
    <property type="entry name" value="DUF3900"/>
    <property type="match status" value="1"/>
</dbReference>
<feature type="region of interest" description="Disordered" evidence="1">
    <location>
        <begin position="349"/>
        <end position="379"/>
    </location>
</feature>
<evidence type="ECO:0000313" key="3">
    <source>
        <dbReference type="EMBL" id="EST52418.1"/>
    </source>
</evidence>
<feature type="domain" description="DUF3898" evidence="2">
    <location>
        <begin position="260"/>
        <end position="349"/>
    </location>
</feature>
<evidence type="ECO:0000256" key="1">
    <source>
        <dbReference type="SAM" id="MobiDB-lite"/>
    </source>
</evidence>
<dbReference type="InterPro" id="IPR025006">
    <property type="entry name" value="DUF3900"/>
</dbReference>
<accession>V6MAM1</accession>
<dbReference type="AlphaFoldDB" id="V6MAM1"/>
<evidence type="ECO:0000259" key="2">
    <source>
        <dbReference type="Pfam" id="PF13037"/>
    </source>
</evidence>
<protein>
    <recommendedName>
        <fullName evidence="2">DUF3898 domain-containing protein</fullName>
    </recommendedName>
</protein>
<name>V6MAM1_9BACL</name>